<dbReference type="InterPro" id="IPR018102">
    <property type="entry name" value="Ribosomal_uS11_CS"/>
</dbReference>
<dbReference type="PROSITE" id="PS50195">
    <property type="entry name" value="PX"/>
    <property type="match status" value="1"/>
</dbReference>
<dbReference type="AlphaFoldDB" id="A0A8S2AMP6"/>
<dbReference type="Pfam" id="PF00411">
    <property type="entry name" value="Ribosomal_S11"/>
    <property type="match status" value="1"/>
</dbReference>
<dbReference type="NCBIfam" id="NF007176">
    <property type="entry name" value="PRK09607.1"/>
    <property type="match status" value="1"/>
</dbReference>
<evidence type="ECO:0000256" key="2">
    <source>
        <dbReference type="ARBA" id="ARBA00006955"/>
    </source>
</evidence>
<dbReference type="CDD" id="cd06859">
    <property type="entry name" value="PX_SNX1_2_like"/>
    <property type="match status" value="1"/>
</dbReference>
<dbReference type="InterPro" id="IPR004367">
    <property type="entry name" value="Cyclin_C-dom"/>
</dbReference>
<comment type="similarity">
    <text evidence="2">Belongs to the cyclin family. Cyclin AB subfamily.</text>
</comment>
<gene>
    <name evidence="13" type="ORF">AARE701A_LOCUS14598</name>
</gene>
<dbReference type="Gene3D" id="1.10.472.10">
    <property type="entry name" value="Cyclin-like"/>
    <property type="match status" value="2"/>
</dbReference>
<dbReference type="Gene3D" id="1.20.1270.60">
    <property type="entry name" value="Arfaptin homology (AH) domain/BAR domain"/>
    <property type="match status" value="1"/>
</dbReference>
<keyword evidence="10" id="KW-0175">Coiled coil</keyword>
<dbReference type="Pfam" id="PF00134">
    <property type="entry name" value="Cyclin_N"/>
    <property type="match status" value="1"/>
</dbReference>
<evidence type="ECO:0000313" key="13">
    <source>
        <dbReference type="EMBL" id="CAE6087841.1"/>
    </source>
</evidence>
<evidence type="ECO:0000256" key="9">
    <source>
        <dbReference type="RuleBase" id="RU003629"/>
    </source>
</evidence>
<dbReference type="Proteomes" id="UP000682877">
    <property type="component" value="Chromosome 6"/>
</dbReference>
<evidence type="ECO:0000256" key="7">
    <source>
        <dbReference type="ARBA" id="ARBA00023306"/>
    </source>
</evidence>
<dbReference type="PROSITE" id="PS00292">
    <property type="entry name" value="CYCLINS"/>
    <property type="match status" value="1"/>
</dbReference>
<keyword evidence="14" id="KW-1185">Reference proteome</keyword>
<keyword evidence="7" id="KW-0131">Cell cycle</keyword>
<dbReference type="InterPro" id="IPR036871">
    <property type="entry name" value="PX_dom_sf"/>
</dbReference>
<dbReference type="GO" id="GO:0006412">
    <property type="term" value="P:translation"/>
    <property type="evidence" value="ECO:0007669"/>
    <property type="project" value="InterPro"/>
</dbReference>
<dbReference type="SUPFAM" id="SSF64268">
    <property type="entry name" value="PX domain"/>
    <property type="match status" value="1"/>
</dbReference>
<keyword evidence="4 9" id="KW-0689">Ribosomal protein</keyword>
<dbReference type="CDD" id="cd07596">
    <property type="entry name" value="BAR_SNX"/>
    <property type="match status" value="1"/>
</dbReference>
<dbReference type="PANTHER" id="PTHR10555">
    <property type="entry name" value="SORTING NEXIN"/>
    <property type="match status" value="1"/>
</dbReference>
<comment type="similarity">
    <text evidence="1 9">Belongs to the universal ribosomal protein uS11 family.</text>
</comment>
<dbReference type="InterPro" id="IPR036915">
    <property type="entry name" value="Cyclin-like_sf"/>
</dbReference>
<dbReference type="Gene3D" id="3.30.420.80">
    <property type="entry name" value="Ribosomal protein S11"/>
    <property type="match status" value="1"/>
</dbReference>
<evidence type="ECO:0000256" key="1">
    <source>
        <dbReference type="ARBA" id="ARBA00006194"/>
    </source>
</evidence>
<dbReference type="EMBL" id="LR999456">
    <property type="protein sequence ID" value="CAE6087841.1"/>
    <property type="molecule type" value="Genomic_DNA"/>
</dbReference>
<feature type="domain" description="PX" evidence="12">
    <location>
        <begin position="465"/>
        <end position="584"/>
    </location>
</feature>
<dbReference type="FunFam" id="1.10.472.10:FF:000001">
    <property type="entry name" value="G2/mitotic-specific cyclin"/>
    <property type="match status" value="1"/>
</dbReference>
<dbReference type="SMART" id="SM00312">
    <property type="entry name" value="PX"/>
    <property type="match status" value="1"/>
</dbReference>
<evidence type="ECO:0000313" key="14">
    <source>
        <dbReference type="Proteomes" id="UP000682877"/>
    </source>
</evidence>
<dbReference type="InterPro" id="IPR001683">
    <property type="entry name" value="PX_dom"/>
</dbReference>
<dbReference type="InterPro" id="IPR027267">
    <property type="entry name" value="AH/BAR_dom_sf"/>
</dbReference>
<feature type="region of interest" description="Disordered" evidence="11">
    <location>
        <begin position="437"/>
        <end position="467"/>
    </location>
</feature>
<dbReference type="CDD" id="cd20511">
    <property type="entry name" value="CYCLIN_AtCycB-like_rpt2"/>
    <property type="match status" value="1"/>
</dbReference>
<dbReference type="SMART" id="SM01332">
    <property type="entry name" value="Cyclin_C"/>
    <property type="match status" value="1"/>
</dbReference>
<dbReference type="PANTHER" id="PTHR10555:SF170">
    <property type="entry name" value="FI18122P1"/>
    <property type="match status" value="1"/>
</dbReference>
<dbReference type="PROSITE" id="PS00054">
    <property type="entry name" value="RIBOSOMAL_S11"/>
    <property type="match status" value="1"/>
</dbReference>
<evidence type="ECO:0000256" key="10">
    <source>
        <dbReference type="SAM" id="Coils"/>
    </source>
</evidence>
<dbReference type="FunFam" id="3.30.1520.10:FF:000028">
    <property type="entry name" value="sorting nexin 1 isoform X2"/>
    <property type="match status" value="1"/>
</dbReference>
<dbReference type="Pfam" id="PF09325">
    <property type="entry name" value="Vps5"/>
    <property type="match status" value="1"/>
</dbReference>
<name>A0A8S2AMP6_ARAAE</name>
<dbReference type="InterPro" id="IPR006671">
    <property type="entry name" value="Cyclin_N"/>
</dbReference>
<dbReference type="SUPFAM" id="SSF53137">
    <property type="entry name" value="Translational machinery components"/>
    <property type="match status" value="1"/>
</dbReference>
<dbReference type="GO" id="GO:0051301">
    <property type="term" value="P:cell division"/>
    <property type="evidence" value="ECO:0007669"/>
    <property type="project" value="UniProtKB-KW"/>
</dbReference>
<evidence type="ECO:0000259" key="12">
    <source>
        <dbReference type="PROSITE" id="PS50195"/>
    </source>
</evidence>
<dbReference type="GO" id="GO:0010332">
    <property type="term" value="P:response to gamma radiation"/>
    <property type="evidence" value="ECO:0007669"/>
    <property type="project" value="UniProtKB-ARBA"/>
</dbReference>
<dbReference type="GO" id="GO:0005768">
    <property type="term" value="C:endosome"/>
    <property type="evidence" value="ECO:0007669"/>
    <property type="project" value="TreeGrafter"/>
</dbReference>
<dbReference type="InterPro" id="IPR015404">
    <property type="entry name" value="Vps5_C"/>
</dbReference>
<evidence type="ECO:0000256" key="3">
    <source>
        <dbReference type="ARBA" id="ARBA00022618"/>
    </source>
</evidence>
<dbReference type="InterPro" id="IPR001971">
    <property type="entry name" value="Ribosomal_uS11"/>
</dbReference>
<feature type="coiled-coil region" evidence="10">
    <location>
        <begin position="780"/>
        <end position="818"/>
    </location>
</feature>
<dbReference type="GO" id="GO:0016020">
    <property type="term" value="C:membrane"/>
    <property type="evidence" value="ECO:0007669"/>
    <property type="project" value="UniProtKB-ARBA"/>
</dbReference>
<organism evidence="13 14">
    <name type="scientific">Arabidopsis arenosa</name>
    <name type="common">Sand rock-cress</name>
    <name type="synonym">Cardaminopsis arenosa</name>
    <dbReference type="NCBI Taxonomy" id="38785"/>
    <lineage>
        <taxon>Eukaryota</taxon>
        <taxon>Viridiplantae</taxon>
        <taxon>Streptophyta</taxon>
        <taxon>Embryophyta</taxon>
        <taxon>Tracheophyta</taxon>
        <taxon>Spermatophyta</taxon>
        <taxon>Magnoliopsida</taxon>
        <taxon>eudicotyledons</taxon>
        <taxon>Gunneridae</taxon>
        <taxon>Pentapetalae</taxon>
        <taxon>rosids</taxon>
        <taxon>malvids</taxon>
        <taxon>Brassicales</taxon>
        <taxon>Brassicaceae</taxon>
        <taxon>Camelineae</taxon>
        <taxon>Arabidopsis</taxon>
    </lineage>
</organism>
<dbReference type="GO" id="GO:0003735">
    <property type="term" value="F:structural constituent of ribosome"/>
    <property type="evidence" value="ECO:0007669"/>
    <property type="project" value="InterPro"/>
</dbReference>
<dbReference type="InterPro" id="IPR036967">
    <property type="entry name" value="Ribosomal_uS11_sf"/>
</dbReference>
<dbReference type="CDD" id="cd20567">
    <property type="entry name" value="CYCLIN_AtCycB-like_rpt1"/>
    <property type="match status" value="1"/>
</dbReference>
<dbReference type="HAMAP" id="MF_01310">
    <property type="entry name" value="Ribosomal_uS11"/>
    <property type="match status" value="1"/>
</dbReference>
<dbReference type="GO" id="GO:0035091">
    <property type="term" value="F:phosphatidylinositol binding"/>
    <property type="evidence" value="ECO:0007669"/>
    <property type="project" value="InterPro"/>
</dbReference>
<evidence type="ECO:0000256" key="5">
    <source>
        <dbReference type="ARBA" id="ARBA00023127"/>
    </source>
</evidence>
<dbReference type="Pfam" id="PF00787">
    <property type="entry name" value="PX"/>
    <property type="match status" value="1"/>
</dbReference>
<proteinExistence type="inferred from homology"/>
<keyword evidence="6 9" id="KW-0687">Ribonucleoprotein</keyword>
<sequence length="1238" mass="138843">MATRANVPEQVRGAPLVDGLKIQNKNGAVKNRRALGDIGNLVSVPGVQGGKPQPPINRPITRSFRAQLLANAQLERKPINGDNKVPALVPKRQPLAARNPEAQKAVQKRNLVVKQQTKPVEVIETKKEVTKKEVAMSPKDKKVTYSSVLSARSKAACGIVNKPKILDIDESDKDNHLAAVEYVDDMYSFYKEVEKESQPKMYMHIQTEMNEKMRAILIDWLLEVHIKFELNLETLYLTVNIIDRFLSVKTVPKRELQLVGISALLIASKYEEIWPPQVNDLVYVTDNAYNSRQILVMEKTILGNLEWYLTVPTQYVFLVRFIKASMSDPEMENMVHFLAELGMMHYDTLMFCPSMLAASAVYTARCSLNKSPAWTDTLQFHTSYTESEIMDCSKLLAFLHSRCGESRLRAVYKKYSKAENGGVALVSPAKSLLSAAADWKKPSTTEQPRNISGSMQSPRSPSSQPYLSVSVTDPVKLGNGVQAYISYRVITKTNLPDYQGPEKIVIRRYSDFVWLRDRLFEKYKGIFIPPLPEKSAVEKFRFSAEFIEMRRAALDIFVNRIALHPELQHSEDLRTFLQADEETMDRFRFQETGIFKKPADLMQMFRDVQSKVSDAVLGKEKPVEETTADYEKLKHYIFELENHLAEAQKHAYRLVKRHRELGQSLLDFGKAVKLLGACEGEPTGKAFSDLGTKSELLSIKLQKEAQQVLMNFEEPLKDYVRYVQSIKASSLAFACGIDISFLATIAERGTAFKQHCELAETTKLKEINLDKLMLTRSDKVGEAEIEYREIKAESEEATRRFERIVKRMEEEIVRFQEQKTEEMGVAFHQFAKGQARLANNGSNNGPPPSGDTVPNNFCIIEGSETVQDFVQMQLQEIQDSIRSKRNKIFLLMEEVRRLRVQQRIKSVKAINEDSELEATEMPEITSSIPFLTNVTPKTLKQLYSTSVALISGIIFFGGLIAPNLELKVGLGGTSYEDFIRSLHLPLQLSQVDPIVASFSGGAVGVISTLMLIEVNNVKQQEKKRCKYCLGTGYLPCARCSASGVCLSIDPITRPRASNQLMQVATTKRCLNCSGAGKVMCPTCLCTGMSSRRKTREPKEENVTLGPSVREGEQVFGVVHVFASFNDTFIHVTDLSGRETLVRITGGMKVKADRDESSPYAAMLAAQDVAQRCKELGITAIHVKLRATGGNKTKTPGPGAQSALRALARSGMKIGRIEDVTPIPTDSTRRKGGRRARRL</sequence>
<dbReference type="InterPro" id="IPR013763">
    <property type="entry name" value="Cyclin-like_dom"/>
</dbReference>
<evidence type="ECO:0000256" key="8">
    <source>
        <dbReference type="RuleBase" id="RU000383"/>
    </source>
</evidence>
<evidence type="ECO:0000256" key="6">
    <source>
        <dbReference type="ARBA" id="ARBA00023274"/>
    </source>
</evidence>
<keyword evidence="5 8" id="KW-0195">Cyclin</keyword>
<dbReference type="SMART" id="SM00385">
    <property type="entry name" value="CYCLIN"/>
    <property type="match status" value="2"/>
</dbReference>
<feature type="compositionally biased region" description="Low complexity" evidence="11">
    <location>
        <begin position="452"/>
        <end position="467"/>
    </location>
</feature>
<protein>
    <recommendedName>
        <fullName evidence="12">PX domain-containing protein</fullName>
    </recommendedName>
</protein>
<accession>A0A8S2AMP6</accession>
<dbReference type="GO" id="GO:1990904">
    <property type="term" value="C:ribonucleoprotein complex"/>
    <property type="evidence" value="ECO:0007669"/>
    <property type="project" value="UniProtKB-KW"/>
</dbReference>
<reference evidence="13" key="1">
    <citation type="submission" date="2021-01" db="EMBL/GenBank/DDBJ databases">
        <authorList>
            <person name="Bezrukov I."/>
        </authorList>
    </citation>
    <scope>NUCLEOTIDE SEQUENCE</scope>
</reference>
<evidence type="ECO:0000256" key="4">
    <source>
        <dbReference type="ARBA" id="ARBA00022980"/>
    </source>
</evidence>
<dbReference type="FunFam" id="1.10.472.10:FF:000032">
    <property type="entry name" value="G2/mitotic-specific cyclin-1"/>
    <property type="match status" value="1"/>
</dbReference>
<dbReference type="FunFam" id="3.30.420.80:FF:000002">
    <property type="entry name" value="40S ribosomal protein S14"/>
    <property type="match status" value="1"/>
</dbReference>
<dbReference type="Gene3D" id="3.30.1520.10">
    <property type="entry name" value="Phox-like domain"/>
    <property type="match status" value="1"/>
</dbReference>
<keyword evidence="3" id="KW-0132">Cell division</keyword>
<dbReference type="Pfam" id="PF02984">
    <property type="entry name" value="Cyclin_C"/>
    <property type="match status" value="1"/>
</dbReference>
<dbReference type="GO" id="GO:0005840">
    <property type="term" value="C:ribosome"/>
    <property type="evidence" value="ECO:0007669"/>
    <property type="project" value="UniProtKB-KW"/>
</dbReference>
<dbReference type="SUPFAM" id="SSF47954">
    <property type="entry name" value="Cyclin-like"/>
    <property type="match status" value="2"/>
</dbReference>
<dbReference type="InterPro" id="IPR048258">
    <property type="entry name" value="Cyclins_cyclin-box"/>
</dbReference>
<evidence type="ECO:0000256" key="11">
    <source>
        <dbReference type="SAM" id="MobiDB-lite"/>
    </source>
</evidence>